<keyword evidence="3" id="KW-1185">Reference proteome</keyword>
<evidence type="ECO:0000313" key="3">
    <source>
        <dbReference type="Proteomes" id="UP000299102"/>
    </source>
</evidence>
<feature type="region of interest" description="Disordered" evidence="1">
    <location>
        <begin position="127"/>
        <end position="152"/>
    </location>
</feature>
<comment type="caution">
    <text evidence="2">The sequence shown here is derived from an EMBL/GenBank/DDBJ whole genome shotgun (WGS) entry which is preliminary data.</text>
</comment>
<gene>
    <name evidence="2" type="ORF">EVAR_24160_1</name>
</gene>
<name>A0A4C1W794_EUMVA</name>
<proteinExistence type="predicted"/>
<dbReference type="EMBL" id="BGZK01000475">
    <property type="protein sequence ID" value="GBP45967.1"/>
    <property type="molecule type" value="Genomic_DNA"/>
</dbReference>
<dbReference type="AlphaFoldDB" id="A0A4C1W794"/>
<dbReference type="Proteomes" id="UP000299102">
    <property type="component" value="Unassembled WGS sequence"/>
</dbReference>
<evidence type="ECO:0000313" key="2">
    <source>
        <dbReference type="EMBL" id="GBP45967.1"/>
    </source>
</evidence>
<organism evidence="2 3">
    <name type="scientific">Eumeta variegata</name>
    <name type="common">Bagworm moth</name>
    <name type="synonym">Eumeta japonica</name>
    <dbReference type="NCBI Taxonomy" id="151549"/>
    <lineage>
        <taxon>Eukaryota</taxon>
        <taxon>Metazoa</taxon>
        <taxon>Ecdysozoa</taxon>
        <taxon>Arthropoda</taxon>
        <taxon>Hexapoda</taxon>
        <taxon>Insecta</taxon>
        <taxon>Pterygota</taxon>
        <taxon>Neoptera</taxon>
        <taxon>Endopterygota</taxon>
        <taxon>Lepidoptera</taxon>
        <taxon>Glossata</taxon>
        <taxon>Ditrysia</taxon>
        <taxon>Tineoidea</taxon>
        <taxon>Psychidae</taxon>
        <taxon>Oiketicinae</taxon>
        <taxon>Eumeta</taxon>
    </lineage>
</organism>
<evidence type="ECO:0000256" key="1">
    <source>
        <dbReference type="SAM" id="MobiDB-lite"/>
    </source>
</evidence>
<reference evidence="2 3" key="1">
    <citation type="journal article" date="2019" name="Commun. Biol.">
        <title>The bagworm genome reveals a unique fibroin gene that provides high tensile strength.</title>
        <authorList>
            <person name="Kono N."/>
            <person name="Nakamura H."/>
            <person name="Ohtoshi R."/>
            <person name="Tomita M."/>
            <person name="Numata K."/>
            <person name="Arakawa K."/>
        </authorList>
    </citation>
    <scope>NUCLEOTIDE SEQUENCE [LARGE SCALE GENOMIC DNA]</scope>
</reference>
<accession>A0A4C1W794</accession>
<protein>
    <submittedName>
        <fullName evidence="2">Uncharacterized protein</fullName>
    </submittedName>
</protein>
<sequence length="169" mass="18789">MRRSLRASGCTLRRQTSPPAADNLRERLLFGHEECGSNKSSENLKHMDNAAAQRIKIRLRDSKSSRNLAARRRVRTPRAPRVALLVNCNYQVSRKGGRLETRARPCPRRPANPVQLKLSEINNGLPTWPAASARGARASRHPPSVAPPLTLRPPTGTFTLTFSLSNLLQ</sequence>